<dbReference type="SUPFAM" id="SSF52218">
    <property type="entry name" value="Flavoproteins"/>
    <property type="match status" value="1"/>
</dbReference>
<comment type="catalytic activity">
    <reaction evidence="12">
        <text>2 oxidized [cytochrome P450] + NADPH = 2 reduced [cytochrome P450] + NADP(+) + H(+)</text>
        <dbReference type="Rhea" id="RHEA:24040"/>
        <dbReference type="Rhea" id="RHEA-COMP:14627"/>
        <dbReference type="Rhea" id="RHEA-COMP:14628"/>
        <dbReference type="ChEBI" id="CHEBI:15378"/>
        <dbReference type="ChEBI" id="CHEBI:55376"/>
        <dbReference type="ChEBI" id="CHEBI:57783"/>
        <dbReference type="ChEBI" id="CHEBI:58349"/>
        <dbReference type="ChEBI" id="CHEBI:60344"/>
        <dbReference type="EC" id="1.6.2.4"/>
    </reaction>
</comment>
<evidence type="ECO:0000256" key="8">
    <source>
        <dbReference type="ARBA" id="ARBA00022857"/>
    </source>
</evidence>
<accession>A0ABM4DN42</accession>
<dbReference type="InterPro" id="IPR029039">
    <property type="entry name" value="Flavoprotein-like_sf"/>
</dbReference>
<dbReference type="InterPro" id="IPR003097">
    <property type="entry name" value="CysJ-like_FAD-binding"/>
</dbReference>
<dbReference type="InterPro" id="IPR008254">
    <property type="entry name" value="Flavodoxin/NO_synth"/>
</dbReference>
<keyword evidence="4" id="KW-0288">FMN</keyword>
<reference evidence="17" key="1">
    <citation type="submission" date="2025-08" db="UniProtKB">
        <authorList>
            <consortium name="RefSeq"/>
        </authorList>
    </citation>
    <scope>IDENTIFICATION</scope>
</reference>
<evidence type="ECO:0000256" key="11">
    <source>
        <dbReference type="ARBA" id="ARBA00023136"/>
    </source>
</evidence>
<dbReference type="SUPFAM" id="SSF63380">
    <property type="entry name" value="Riboflavin synthase domain-like"/>
    <property type="match status" value="1"/>
</dbReference>
<dbReference type="InterPro" id="IPR001094">
    <property type="entry name" value="Flavdoxin-like"/>
</dbReference>
<evidence type="ECO:0000256" key="4">
    <source>
        <dbReference type="ARBA" id="ARBA00022643"/>
    </source>
</evidence>
<comment type="subcellular location">
    <subcellularLocation>
        <location evidence="12">Endoplasmic reticulum membrane</location>
    </subcellularLocation>
</comment>
<dbReference type="InterPro" id="IPR023208">
    <property type="entry name" value="P450R"/>
</dbReference>
<evidence type="ECO:0000256" key="10">
    <source>
        <dbReference type="ARBA" id="ARBA00023002"/>
    </source>
</evidence>
<keyword evidence="16" id="KW-1185">Reference proteome</keyword>
<dbReference type="InterPro" id="IPR023173">
    <property type="entry name" value="NADPH_Cyt_P450_Rdtase_alpha"/>
</dbReference>
<feature type="transmembrane region" description="Helical" evidence="13">
    <location>
        <begin position="6"/>
        <end position="29"/>
    </location>
</feature>
<feature type="domain" description="FAD-binding FR-type" evidence="15">
    <location>
        <begin position="276"/>
        <end position="514"/>
    </location>
</feature>
<keyword evidence="5 13" id="KW-0812">Transmembrane</keyword>
<keyword evidence="8 12" id="KW-0521">NADP</keyword>
<dbReference type="Gene3D" id="2.40.30.10">
    <property type="entry name" value="Translation factors"/>
    <property type="match status" value="1"/>
</dbReference>
<dbReference type="SUPFAM" id="SSF52343">
    <property type="entry name" value="Ferredoxin reductase-like, C-terminal NADP-linked domain"/>
    <property type="match status" value="1"/>
</dbReference>
<evidence type="ECO:0000256" key="5">
    <source>
        <dbReference type="ARBA" id="ARBA00022692"/>
    </source>
</evidence>
<dbReference type="PANTHER" id="PTHR19384:SF17">
    <property type="entry name" value="NADPH--CYTOCHROME P450 REDUCTASE"/>
    <property type="match status" value="1"/>
</dbReference>
<evidence type="ECO:0000256" key="6">
    <source>
        <dbReference type="ARBA" id="ARBA00022824"/>
    </source>
</evidence>
<proteinExistence type="inferred from homology"/>
<name>A0ABM4DN42_HYDVU</name>
<dbReference type="GeneID" id="136092183"/>
<evidence type="ECO:0000256" key="3">
    <source>
        <dbReference type="ARBA" id="ARBA00022630"/>
    </source>
</evidence>
<evidence type="ECO:0000259" key="15">
    <source>
        <dbReference type="PROSITE" id="PS51384"/>
    </source>
</evidence>
<comment type="cofactor">
    <cofactor evidence="2">
        <name>FAD</name>
        <dbReference type="ChEBI" id="CHEBI:57692"/>
    </cofactor>
</comment>
<sequence>MEVTDVYGLGFIDSLLLISFLSLIFYYAFRRKDKVNGAFKLKDFPELKKLKTNSPNDVVNETSNGFVSKMMKSEKTIAIFYGSQTGTAEEFANRISKDSHRYGLKAAVFDPEEFDMSDLINLKEIPKSLAVFLLATYGEGDPTDNALPLKEWLQEDHDLNGLNFTVFSLGNKTYEHYQFFGRYVDKRLEELGGNRVVDRGEGDDDSNIEEDFLIWRDKFWENVCNFYGCKNIGLSQTASRDFKLEKFPMPFVGQIFKGEITKLGALDKQQPPFDIKNPYMAKVVVNRELHKGGNRSCMHIEFDINQSGIRYEAGDHVAVYPTNDTELVEKLGDLLGVNLEDVFSLNNIDLEASKKHPFPCPTSIRNALLYYVDITSIVKLHVLQEFIQYTTAETDLAILKKLCDSSPDGKHFYNEWIVNSYRNIISVLEDLPSCKPPFDLVLEMLPRLQCRYYSISSSPKISKDRIHITAVVVDWIAPTGRRQKGVATNWLKSISSELNLKVPLFVRQTTFRLPSKCRTPIMMVGPGTGLAPFRGFIQERQMMLESGMSLGLAFLYFGCRKESEDYIYAEELSSYVQSGAITKLSVAFSRDQTEKVYVTHKIKENLGSVWQLIKDGGHIYVCGDAKIAKEMQNLLIEAIIQGGKSNEQAKSLMHNLSNTGRYSVDVW</sequence>
<evidence type="ECO:0000259" key="14">
    <source>
        <dbReference type="PROSITE" id="PS50902"/>
    </source>
</evidence>
<evidence type="ECO:0000256" key="13">
    <source>
        <dbReference type="SAM" id="Phobius"/>
    </source>
</evidence>
<dbReference type="Pfam" id="PF00667">
    <property type="entry name" value="FAD_binding_1"/>
    <property type="match status" value="1"/>
</dbReference>
<dbReference type="Gene3D" id="3.40.50.80">
    <property type="entry name" value="Nucleotide-binding domain of ferredoxin-NADP reductase (FNR) module"/>
    <property type="match status" value="1"/>
</dbReference>
<keyword evidence="7" id="KW-0274">FAD</keyword>
<dbReference type="InterPro" id="IPR001709">
    <property type="entry name" value="Flavoprot_Pyr_Nucl_cyt_Rdtase"/>
</dbReference>
<dbReference type="PANTHER" id="PTHR19384">
    <property type="entry name" value="NITRIC OXIDE SYNTHASE-RELATED"/>
    <property type="match status" value="1"/>
</dbReference>
<dbReference type="InterPro" id="IPR039261">
    <property type="entry name" value="FNR_nucleotide-bd"/>
</dbReference>
<dbReference type="PROSITE" id="PS51384">
    <property type="entry name" value="FAD_FR"/>
    <property type="match status" value="1"/>
</dbReference>
<organism evidence="16 17">
    <name type="scientific">Hydra vulgaris</name>
    <name type="common">Hydra</name>
    <name type="synonym">Hydra attenuata</name>
    <dbReference type="NCBI Taxonomy" id="6087"/>
    <lineage>
        <taxon>Eukaryota</taxon>
        <taxon>Metazoa</taxon>
        <taxon>Cnidaria</taxon>
        <taxon>Hydrozoa</taxon>
        <taxon>Hydroidolina</taxon>
        <taxon>Anthoathecata</taxon>
        <taxon>Aplanulata</taxon>
        <taxon>Hydridae</taxon>
        <taxon>Hydra</taxon>
    </lineage>
</organism>
<comment type="cofactor">
    <cofactor evidence="1">
        <name>FMN</name>
        <dbReference type="ChEBI" id="CHEBI:58210"/>
    </cofactor>
</comment>
<gene>
    <name evidence="17" type="primary">LOC136092183</name>
</gene>
<comment type="similarity">
    <text evidence="12">In the C-terminal section; belongs to the flavoprotein pyridine nucleotide cytochrome reductase family.</text>
</comment>
<keyword evidence="6 12" id="KW-0256">Endoplasmic reticulum</keyword>
<dbReference type="Gene3D" id="1.20.990.10">
    <property type="entry name" value="NADPH-cytochrome p450 Reductase, Chain A, domain 3"/>
    <property type="match status" value="1"/>
</dbReference>
<dbReference type="InterPro" id="IPR017927">
    <property type="entry name" value="FAD-bd_FR_type"/>
</dbReference>
<dbReference type="Pfam" id="PF00258">
    <property type="entry name" value="Flavodoxin_1"/>
    <property type="match status" value="1"/>
</dbReference>
<feature type="domain" description="Flavodoxin-like" evidence="14">
    <location>
        <begin position="77"/>
        <end position="220"/>
    </location>
</feature>
<keyword evidence="9 13" id="KW-1133">Transmembrane helix</keyword>
<dbReference type="Pfam" id="PF00175">
    <property type="entry name" value="NAD_binding_1"/>
    <property type="match status" value="1"/>
</dbReference>
<dbReference type="Gene3D" id="3.40.50.360">
    <property type="match status" value="1"/>
</dbReference>
<protein>
    <recommendedName>
        <fullName evidence="12">NADPH--cytochrome P450 reductase</fullName>
        <ecNumber evidence="12">1.6.2.4</ecNumber>
    </recommendedName>
</protein>
<dbReference type="PRINTS" id="PR00369">
    <property type="entry name" value="FLAVODOXIN"/>
</dbReference>
<evidence type="ECO:0000256" key="12">
    <source>
        <dbReference type="PIRNR" id="PIRNR000208"/>
    </source>
</evidence>
<keyword evidence="11 12" id="KW-0472">Membrane</keyword>
<keyword evidence="3" id="KW-0285">Flavoprotein</keyword>
<evidence type="ECO:0000256" key="9">
    <source>
        <dbReference type="ARBA" id="ARBA00022989"/>
    </source>
</evidence>
<dbReference type="RefSeq" id="XP_065675992.1">
    <property type="nucleotide sequence ID" value="XM_065819920.1"/>
</dbReference>
<dbReference type="InterPro" id="IPR001433">
    <property type="entry name" value="OxRdtase_FAD/NAD-bd"/>
</dbReference>
<dbReference type="PIRSF" id="PIRSF000208">
    <property type="entry name" value="P450R"/>
    <property type="match status" value="1"/>
</dbReference>
<dbReference type="PROSITE" id="PS50902">
    <property type="entry name" value="FLAVODOXIN_LIKE"/>
    <property type="match status" value="1"/>
</dbReference>
<comment type="function">
    <text evidence="12">This enzyme is required for electron transfer from NADP to cytochrome P450.</text>
</comment>
<dbReference type="InterPro" id="IPR017938">
    <property type="entry name" value="Riboflavin_synthase-like_b-brl"/>
</dbReference>
<keyword evidence="10 12" id="KW-0560">Oxidoreductase</keyword>
<dbReference type="EC" id="1.6.2.4" evidence="12"/>
<dbReference type="Proteomes" id="UP001652625">
    <property type="component" value="Chromosome 15"/>
</dbReference>
<evidence type="ECO:0000256" key="7">
    <source>
        <dbReference type="ARBA" id="ARBA00022827"/>
    </source>
</evidence>
<evidence type="ECO:0000313" key="16">
    <source>
        <dbReference type="Proteomes" id="UP001652625"/>
    </source>
</evidence>
<dbReference type="PRINTS" id="PR00371">
    <property type="entry name" value="FPNCR"/>
</dbReference>
<evidence type="ECO:0000313" key="17">
    <source>
        <dbReference type="RefSeq" id="XP_065675992.1"/>
    </source>
</evidence>
<evidence type="ECO:0000256" key="2">
    <source>
        <dbReference type="ARBA" id="ARBA00001974"/>
    </source>
</evidence>
<evidence type="ECO:0000256" key="1">
    <source>
        <dbReference type="ARBA" id="ARBA00001917"/>
    </source>
</evidence>